<keyword evidence="6" id="KW-1003">Cell membrane</keyword>
<feature type="transmembrane region" description="Helical" evidence="6">
    <location>
        <begin position="236"/>
        <end position="255"/>
    </location>
</feature>
<feature type="transmembrane region" description="Helical" evidence="6">
    <location>
        <begin position="211"/>
        <end position="230"/>
    </location>
</feature>
<evidence type="ECO:0000256" key="6">
    <source>
        <dbReference type="RuleBase" id="RU363041"/>
    </source>
</evidence>
<reference evidence="8" key="1">
    <citation type="submission" date="2017-05" db="EMBL/GenBank/DDBJ databases">
        <authorList>
            <person name="Sung H."/>
        </authorList>
    </citation>
    <scope>NUCLEOTIDE SEQUENCE [LARGE SCALE GENOMIC DNA]</scope>
    <source>
        <strain evidence="8">AR23208</strain>
    </source>
</reference>
<feature type="transmembrane region" description="Helical" evidence="6">
    <location>
        <begin position="146"/>
        <end position="175"/>
    </location>
</feature>
<evidence type="ECO:0000313" key="7">
    <source>
        <dbReference type="EMBL" id="ARU60405.1"/>
    </source>
</evidence>
<feature type="transmembrane region" description="Helical" evidence="6">
    <location>
        <begin position="104"/>
        <end position="125"/>
    </location>
</feature>
<dbReference type="AlphaFoldDB" id="A0A1Y0ILL3"/>
<dbReference type="Pfam" id="PF01925">
    <property type="entry name" value="TauE"/>
    <property type="match status" value="1"/>
</dbReference>
<evidence type="ECO:0000313" key="8">
    <source>
        <dbReference type="Proteomes" id="UP000195437"/>
    </source>
</evidence>
<keyword evidence="3 6" id="KW-0812">Transmembrane</keyword>
<keyword evidence="8" id="KW-1185">Reference proteome</keyword>
<feature type="transmembrane region" description="Helical" evidence="6">
    <location>
        <begin position="7"/>
        <end position="26"/>
    </location>
</feature>
<evidence type="ECO:0000256" key="5">
    <source>
        <dbReference type="ARBA" id="ARBA00023136"/>
    </source>
</evidence>
<evidence type="ECO:0000256" key="2">
    <source>
        <dbReference type="ARBA" id="ARBA00009142"/>
    </source>
</evidence>
<dbReference type="PANTHER" id="PTHR43701">
    <property type="entry name" value="MEMBRANE TRANSPORTER PROTEIN MJ0441-RELATED"/>
    <property type="match status" value="1"/>
</dbReference>
<proteinExistence type="inferred from homology"/>
<dbReference type="PANTHER" id="PTHR43701:SF2">
    <property type="entry name" value="MEMBRANE TRANSPORTER PROTEIN YJNA-RELATED"/>
    <property type="match status" value="1"/>
</dbReference>
<keyword evidence="5 6" id="KW-0472">Membrane</keyword>
<comment type="similarity">
    <text evidence="2 6">Belongs to the 4-toluene sulfonate uptake permease (TSUP) (TC 2.A.102) family.</text>
</comment>
<dbReference type="EMBL" id="CP021434">
    <property type="protein sequence ID" value="ARU60405.1"/>
    <property type="molecule type" value="Genomic_DNA"/>
</dbReference>
<dbReference type="KEGG" id="tum:CBW65_04485"/>
<dbReference type="InterPro" id="IPR002781">
    <property type="entry name" value="TM_pro_TauE-like"/>
</dbReference>
<evidence type="ECO:0000256" key="3">
    <source>
        <dbReference type="ARBA" id="ARBA00022692"/>
    </source>
</evidence>
<accession>A0A1Y0ILL3</accession>
<feature type="transmembrane region" description="Helical" evidence="6">
    <location>
        <begin position="71"/>
        <end position="92"/>
    </location>
</feature>
<keyword evidence="4 6" id="KW-1133">Transmembrane helix</keyword>
<dbReference type="InterPro" id="IPR051598">
    <property type="entry name" value="TSUP/Inactive_protease-like"/>
</dbReference>
<evidence type="ECO:0000256" key="1">
    <source>
        <dbReference type="ARBA" id="ARBA00004141"/>
    </source>
</evidence>
<dbReference type="GO" id="GO:0005886">
    <property type="term" value="C:plasma membrane"/>
    <property type="evidence" value="ECO:0007669"/>
    <property type="project" value="UniProtKB-SubCell"/>
</dbReference>
<comment type="subcellular location">
    <subcellularLocation>
        <location evidence="6">Cell membrane</location>
        <topology evidence="6">Multi-pass membrane protein</topology>
    </subcellularLocation>
    <subcellularLocation>
        <location evidence="1">Membrane</location>
        <topology evidence="1">Multi-pass membrane protein</topology>
    </subcellularLocation>
</comment>
<name>A0A1Y0ILL3_9BACL</name>
<dbReference type="Proteomes" id="UP000195437">
    <property type="component" value="Chromosome"/>
</dbReference>
<organism evidence="7 8">
    <name type="scientific">Tumebacillus avium</name>
    <dbReference type="NCBI Taxonomy" id="1903704"/>
    <lineage>
        <taxon>Bacteria</taxon>
        <taxon>Bacillati</taxon>
        <taxon>Bacillota</taxon>
        <taxon>Bacilli</taxon>
        <taxon>Bacillales</taxon>
        <taxon>Alicyclobacillaceae</taxon>
        <taxon>Tumebacillus</taxon>
    </lineage>
</organism>
<gene>
    <name evidence="7" type="ORF">CBW65_04485</name>
</gene>
<evidence type="ECO:0000256" key="4">
    <source>
        <dbReference type="ARBA" id="ARBA00022989"/>
    </source>
</evidence>
<sequence length="256" mass="27376">MSWEVSLGGFVVGLLIGLTGMGGGLIMTPMMIFLFGVAPTVAVGTDLLYASITKIFGGYQHWRQKTVDWKVVKLLSIGSVPGAFLGSMTILYLQSLYMDSVEGIVGRMLGFTYLLIAFVMVFRMFKKQKHAADNAEPIKADKRKMITLGLIGGFIVGMTSVGSGTLFMAFLLLIYPVAASRLVGTDIVQAVLVTGVAGLAHLAIGNVNLPLVGSLLIGSIPGILLGSRMSLKIPEVAVRSCLFLMIFLSGFKMLFN</sequence>
<feature type="transmembrane region" description="Helical" evidence="6">
    <location>
        <begin position="187"/>
        <end position="204"/>
    </location>
</feature>
<feature type="transmembrane region" description="Helical" evidence="6">
    <location>
        <begin position="32"/>
        <end position="50"/>
    </location>
</feature>
<protein>
    <recommendedName>
        <fullName evidence="6">Probable membrane transporter protein</fullName>
    </recommendedName>
</protein>
<dbReference type="RefSeq" id="WP_087455797.1">
    <property type="nucleotide sequence ID" value="NZ_CP021434.1"/>
</dbReference>
<dbReference type="OrthoDB" id="5189995at2"/>